<organism evidence="1 2">
    <name type="scientific">Synechococcus phage S-SRM01</name>
    <dbReference type="NCBI Taxonomy" id="2781608"/>
    <lineage>
        <taxon>Viruses</taxon>
        <taxon>Duplodnaviria</taxon>
        <taxon>Heunggongvirae</taxon>
        <taxon>Uroviricota</taxon>
        <taxon>Caudoviricetes</taxon>
        <taxon>Pantevenvirales</taxon>
        <taxon>Kyanoviridae</taxon>
        <taxon>Serangoonvirus</taxon>
        <taxon>Serangoonvirus essarone</taxon>
    </lineage>
</organism>
<name>A0A879R362_9CAUD</name>
<sequence>MSVIIHSGYGYRKRLCEDVSCWFLNKFLPRHKIHLEIVHRGLKRDCVYGYCDFVGESYRPREFLIELDTYMHEDLYIQTLLHELVHLRQWVVGSLRQKRGKMYYGKECVEDIDYWHQPHEIIARREEILLYQKYMKTKKSTSRCFVNRLCK</sequence>
<evidence type="ECO:0000313" key="1">
    <source>
        <dbReference type="EMBL" id="QPX48116.1"/>
    </source>
</evidence>
<dbReference type="KEGG" id="vg:77946321"/>
<evidence type="ECO:0000313" key="2">
    <source>
        <dbReference type="Proteomes" id="UP000664915"/>
    </source>
</evidence>
<dbReference type="RefSeq" id="YP_010670126.1">
    <property type="nucleotide sequence ID" value="NC_070963.1"/>
</dbReference>
<evidence type="ECO:0008006" key="3">
    <source>
        <dbReference type="Google" id="ProtNLM"/>
    </source>
</evidence>
<protein>
    <recommendedName>
        <fullName evidence="3">SprT-like domain-containing protein</fullName>
    </recommendedName>
</protein>
<reference evidence="1" key="1">
    <citation type="submission" date="2020-09" db="EMBL/GenBank/DDBJ databases">
        <authorList>
            <person name="Zhang D."/>
            <person name="Hatherill J.R."/>
            <person name="Ramirez J.F."/>
            <person name="Edinger B."/>
            <person name="Balarin R."/>
            <person name="Sullivan A."/>
            <person name="Humpal K.M."/>
            <person name="Guseva A."/>
            <person name="Butela K.A."/>
            <person name="Garlena R.A."/>
            <person name="Russell D.A."/>
            <person name="Pope W.H."/>
            <person name="Jacobs-Sera D."/>
            <person name="Hatfull G.F."/>
        </authorList>
    </citation>
    <scope>NUCLEOTIDE SEQUENCE</scope>
</reference>
<dbReference type="EMBL" id="MW015081">
    <property type="protein sequence ID" value="QPX48116.1"/>
    <property type="molecule type" value="Genomic_DNA"/>
</dbReference>
<keyword evidence="2" id="KW-1185">Reference proteome</keyword>
<proteinExistence type="predicted"/>
<accession>A0A879R362</accession>
<dbReference type="Proteomes" id="UP000664915">
    <property type="component" value="Segment"/>
</dbReference>
<dbReference type="GeneID" id="77946321"/>